<protein>
    <submittedName>
        <fullName evidence="1">Uncharacterized protein</fullName>
    </submittedName>
</protein>
<evidence type="ECO:0000313" key="1">
    <source>
        <dbReference type="EMBL" id="KAF1965431.1"/>
    </source>
</evidence>
<sequence>MAKFFSTDVARAHHRLVFALVNAELKRNERITAPIIIMCYGGISALEIGARGEDGVSADVDFHFIHGTPPAVKTAFFEAVRAVYTANSHNLEHDFMNTAITAFMNADHQREISQAGVYSLLWKPTDPTRSRLWMYHGPFGVSLAGKMDKMTNEIL</sequence>
<dbReference type="EMBL" id="ML976762">
    <property type="protein sequence ID" value="KAF1965431.1"/>
    <property type="molecule type" value="Genomic_DNA"/>
</dbReference>
<dbReference type="AlphaFoldDB" id="A0A6A5UKG9"/>
<name>A0A6A5UKG9_9PLEO</name>
<dbReference type="Proteomes" id="UP000800036">
    <property type="component" value="Unassembled WGS sequence"/>
</dbReference>
<proteinExistence type="predicted"/>
<keyword evidence="2" id="KW-1185">Reference proteome</keyword>
<reference evidence="1" key="1">
    <citation type="journal article" date="2020" name="Stud. Mycol.">
        <title>101 Dothideomycetes genomes: a test case for predicting lifestyles and emergence of pathogens.</title>
        <authorList>
            <person name="Haridas S."/>
            <person name="Albert R."/>
            <person name="Binder M."/>
            <person name="Bloem J."/>
            <person name="Labutti K."/>
            <person name="Salamov A."/>
            <person name="Andreopoulos B."/>
            <person name="Baker S."/>
            <person name="Barry K."/>
            <person name="Bills G."/>
            <person name="Bluhm B."/>
            <person name="Cannon C."/>
            <person name="Castanera R."/>
            <person name="Culley D."/>
            <person name="Daum C."/>
            <person name="Ezra D."/>
            <person name="Gonzalez J."/>
            <person name="Henrissat B."/>
            <person name="Kuo A."/>
            <person name="Liang C."/>
            <person name="Lipzen A."/>
            <person name="Lutzoni F."/>
            <person name="Magnuson J."/>
            <person name="Mondo S."/>
            <person name="Nolan M."/>
            <person name="Ohm R."/>
            <person name="Pangilinan J."/>
            <person name="Park H.-J."/>
            <person name="Ramirez L."/>
            <person name="Alfaro M."/>
            <person name="Sun H."/>
            <person name="Tritt A."/>
            <person name="Yoshinaga Y."/>
            <person name="Zwiers L.-H."/>
            <person name="Turgeon B."/>
            <person name="Goodwin S."/>
            <person name="Spatafora J."/>
            <person name="Crous P."/>
            <person name="Grigoriev I."/>
        </authorList>
    </citation>
    <scope>NUCLEOTIDE SEQUENCE</scope>
    <source>
        <strain evidence="1">CBS 107.79</strain>
    </source>
</reference>
<gene>
    <name evidence="1" type="ORF">BU23DRAFT_574883</name>
</gene>
<accession>A0A6A5UKG9</accession>
<organism evidence="1 2">
    <name type="scientific">Bimuria novae-zelandiae CBS 107.79</name>
    <dbReference type="NCBI Taxonomy" id="1447943"/>
    <lineage>
        <taxon>Eukaryota</taxon>
        <taxon>Fungi</taxon>
        <taxon>Dikarya</taxon>
        <taxon>Ascomycota</taxon>
        <taxon>Pezizomycotina</taxon>
        <taxon>Dothideomycetes</taxon>
        <taxon>Pleosporomycetidae</taxon>
        <taxon>Pleosporales</taxon>
        <taxon>Massarineae</taxon>
        <taxon>Didymosphaeriaceae</taxon>
        <taxon>Bimuria</taxon>
    </lineage>
</organism>
<evidence type="ECO:0000313" key="2">
    <source>
        <dbReference type="Proteomes" id="UP000800036"/>
    </source>
</evidence>